<dbReference type="InterPro" id="IPR046521">
    <property type="entry name" value="DUF6698"/>
</dbReference>
<accession>A0A0C3FFG7</accession>
<evidence type="ECO:0000256" key="1">
    <source>
        <dbReference type="SAM" id="MobiDB-lite"/>
    </source>
</evidence>
<gene>
    <name evidence="3" type="ORF">PILCRDRAFT_90492</name>
</gene>
<feature type="compositionally biased region" description="Basic and acidic residues" evidence="1">
    <location>
        <begin position="152"/>
        <end position="162"/>
    </location>
</feature>
<evidence type="ECO:0000256" key="2">
    <source>
        <dbReference type="SAM" id="Phobius"/>
    </source>
</evidence>
<dbReference type="Proteomes" id="UP000054166">
    <property type="component" value="Unassembled WGS sequence"/>
</dbReference>
<sequence>MPEVAEKLRDHRFLYDRDPKTPKDHLDGHLCNLCILKTLQCVLHGPALVKRGSRSAKARKVNAQLWGCNEVTIAMLAFAATVVYFILSGEAEFTEQGVDHDFRHFYETRITLLTKESQKKGEHFQELIDYFNRELFPETTEPQGSMDNEEMELSKAIDDEEN</sequence>
<dbReference type="OrthoDB" id="3231188at2759"/>
<dbReference type="EMBL" id="KN833014">
    <property type="protein sequence ID" value="KIM78731.1"/>
    <property type="molecule type" value="Genomic_DNA"/>
</dbReference>
<dbReference type="InParanoid" id="A0A0C3FFG7"/>
<reference evidence="3 4" key="1">
    <citation type="submission" date="2014-04" db="EMBL/GenBank/DDBJ databases">
        <authorList>
            <consortium name="DOE Joint Genome Institute"/>
            <person name="Kuo A."/>
            <person name="Tarkka M."/>
            <person name="Buscot F."/>
            <person name="Kohler A."/>
            <person name="Nagy L.G."/>
            <person name="Floudas D."/>
            <person name="Copeland A."/>
            <person name="Barry K.W."/>
            <person name="Cichocki N."/>
            <person name="Veneault-Fourrey C."/>
            <person name="LaButti K."/>
            <person name="Lindquist E.A."/>
            <person name="Lipzen A."/>
            <person name="Lundell T."/>
            <person name="Morin E."/>
            <person name="Murat C."/>
            <person name="Sun H."/>
            <person name="Tunlid A."/>
            <person name="Henrissat B."/>
            <person name="Grigoriev I.V."/>
            <person name="Hibbett D.S."/>
            <person name="Martin F."/>
            <person name="Nordberg H.P."/>
            <person name="Cantor M.N."/>
            <person name="Hua S.X."/>
        </authorList>
    </citation>
    <scope>NUCLEOTIDE SEQUENCE [LARGE SCALE GENOMIC DNA]</scope>
    <source>
        <strain evidence="3 4">F 1598</strain>
    </source>
</reference>
<dbReference type="Pfam" id="PF20414">
    <property type="entry name" value="DUF6698"/>
    <property type="match status" value="1"/>
</dbReference>
<organism evidence="3 4">
    <name type="scientific">Piloderma croceum (strain F 1598)</name>
    <dbReference type="NCBI Taxonomy" id="765440"/>
    <lineage>
        <taxon>Eukaryota</taxon>
        <taxon>Fungi</taxon>
        <taxon>Dikarya</taxon>
        <taxon>Basidiomycota</taxon>
        <taxon>Agaricomycotina</taxon>
        <taxon>Agaricomycetes</taxon>
        <taxon>Agaricomycetidae</taxon>
        <taxon>Atheliales</taxon>
        <taxon>Atheliaceae</taxon>
        <taxon>Piloderma</taxon>
    </lineage>
</organism>
<protein>
    <submittedName>
        <fullName evidence="3">Uncharacterized protein</fullName>
    </submittedName>
</protein>
<proteinExistence type="predicted"/>
<dbReference type="HOGENOM" id="CLU_1636042_0_0_1"/>
<feature type="transmembrane region" description="Helical" evidence="2">
    <location>
        <begin position="63"/>
        <end position="87"/>
    </location>
</feature>
<evidence type="ECO:0000313" key="4">
    <source>
        <dbReference type="Proteomes" id="UP000054166"/>
    </source>
</evidence>
<keyword evidence="2" id="KW-0472">Membrane</keyword>
<name>A0A0C3FFG7_PILCF</name>
<keyword evidence="2" id="KW-0812">Transmembrane</keyword>
<feature type="region of interest" description="Disordered" evidence="1">
    <location>
        <begin position="139"/>
        <end position="162"/>
    </location>
</feature>
<dbReference type="AlphaFoldDB" id="A0A0C3FFG7"/>
<reference evidence="4" key="2">
    <citation type="submission" date="2015-01" db="EMBL/GenBank/DDBJ databases">
        <title>Evolutionary Origins and Diversification of the Mycorrhizal Mutualists.</title>
        <authorList>
            <consortium name="DOE Joint Genome Institute"/>
            <consortium name="Mycorrhizal Genomics Consortium"/>
            <person name="Kohler A."/>
            <person name="Kuo A."/>
            <person name="Nagy L.G."/>
            <person name="Floudas D."/>
            <person name="Copeland A."/>
            <person name="Barry K.W."/>
            <person name="Cichocki N."/>
            <person name="Veneault-Fourrey C."/>
            <person name="LaButti K."/>
            <person name="Lindquist E.A."/>
            <person name="Lipzen A."/>
            <person name="Lundell T."/>
            <person name="Morin E."/>
            <person name="Murat C."/>
            <person name="Riley R."/>
            <person name="Ohm R."/>
            <person name="Sun H."/>
            <person name="Tunlid A."/>
            <person name="Henrissat B."/>
            <person name="Grigoriev I.V."/>
            <person name="Hibbett D.S."/>
            <person name="Martin F."/>
        </authorList>
    </citation>
    <scope>NUCLEOTIDE SEQUENCE [LARGE SCALE GENOMIC DNA]</scope>
    <source>
        <strain evidence="4">F 1598</strain>
    </source>
</reference>
<keyword evidence="2" id="KW-1133">Transmembrane helix</keyword>
<keyword evidence="4" id="KW-1185">Reference proteome</keyword>
<evidence type="ECO:0000313" key="3">
    <source>
        <dbReference type="EMBL" id="KIM78731.1"/>
    </source>
</evidence>